<feature type="compositionally biased region" description="Polar residues" evidence="1">
    <location>
        <begin position="1"/>
        <end position="13"/>
    </location>
</feature>
<name>A0A4S4K687_9APHY</name>
<comment type="caution">
    <text evidence="2">The sequence shown here is derived from an EMBL/GenBank/DDBJ whole genome shotgun (WGS) entry which is preliminary data.</text>
</comment>
<feature type="compositionally biased region" description="Low complexity" evidence="1">
    <location>
        <begin position="14"/>
        <end position="35"/>
    </location>
</feature>
<organism evidence="2 3">
    <name type="scientific">Hermanssonia centrifuga</name>
    <dbReference type="NCBI Taxonomy" id="98765"/>
    <lineage>
        <taxon>Eukaryota</taxon>
        <taxon>Fungi</taxon>
        <taxon>Dikarya</taxon>
        <taxon>Basidiomycota</taxon>
        <taxon>Agaricomycotina</taxon>
        <taxon>Agaricomycetes</taxon>
        <taxon>Polyporales</taxon>
        <taxon>Meruliaceae</taxon>
        <taxon>Hermanssonia</taxon>
    </lineage>
</organism>
<sequence length="458" mass="51390">MTSTHITPASQLLPSAVTSKPAPSSTTPSAAPTPASQITVQPMKQLAKNQNPLTGEQKKLLTKERQRKQAEIDDDVDALFDQIEQRTKELGEKYGRKQRYFLDRIFNGGVKAVNGSKTSAFNAWAHFKCEQVNEDLPPHQAVPLLEVQERYINEYHQLTGEDKERLVHDFELIKETRKRGPRVTARGKIQDIVHTTKQMEELLSGLDSRVGIQALFCVVRSSSNFAMKPRWYFTSPDLERYLEIAVRKKFEAKQVGALMEAYAVAGGSVASVLRTSKMKADWFKALIRDKVTELLVEISGNEHANMQYLNYERDIVQKYHIKMVGWTHEKFVNVSELGNSLEPLEKLWNALKNGTCKFVKISSTEVATRQERTRQAVVAGEVAAPKQRKIRKDKGIAKGRRKRGNTKDGDNDKSSGGDSSSGSEGEGEEGRDGESSRKRAKRGARSHGVGRPRCFSAF</sequence>
<feature type="region of interest" description="Disordered" evidence="1">
    <location>
        <begin position="377"/>
        <end position="458"/>
    </location>
</feature>
<feature type="compositionally biased region" description="Basic residues" evidence="1">
    <location>
        <begin position="386"/>
        <end position="404"/>
    </location>
</feature>
<keyword evidence="3" id="KW-1185">Reference proteome</keyword>
<feature type="region of interest" description="Disordered" evidence="1">
    <location>
        <begin position="1"/>
        <end position="35"/>
    </location>
</feature>
<proteinExistence type="predicted"/>
<dbReference type="AlphaFoldDB" id="A0A4S4K687"/>
<evidence type="ECO:0000256" key="1">
    <source>
        <dbReference type="SAM" id="MobiDB-lite"/>
    </source>
</evidence>
<feature type="compositionally biased region" description="Basic and acidic residues" evidence="1">
    <location>
        <begin position="405"/>
        <end position="415"/>
    </location>
</feature>
<feature type="compositionally biased region" description="Basic and acidic residues" evidence="1">
    <location>
        <begin position="428"/>
        <end position="437"/>
    </location>
</feature>
<reference evidence="2 3" key="1">
    <citation type="submission" date="2019-02" db="EMBL/GenBank/DDBJ databases">
        <title>Genome sequencing of the rare red list fungi Phlebia centrifuga.</title>
        <authorList>
            <person name="Buettner E."/>
            <person name="Kellner H."/>
        </authorList>
    </citation>
    <scope>NUCLEOTIDE SEQUENCE [LARGE SCALE GENOMIC DNA]</scope>
    <source>
        <strain evidence="2 3">DSM 108282</strain>
    </source>
</reference>
<feature type="compositionally biased region" description="Basic residues" evidence="1">
    <location>
        <begin position="438"/>
        <end position="450"/>
    </location>
</feature>
<dbReference type="Proteomes" id="UP000309038">
    <property type="component" value="Unassembled WGS sequence"/>
</dbReference>
<dbReference type="EMBL" id="SGPJ01000705">
    <property type="protein sequence ID" value="THG93298.1"/>
    <property type="molecule type" value="Genomic_DNA"/>
</dbReference>
<gene>
    <name evidence="2" type="ORF">EW026_g7903</name>
</gene>
<accession>A0A4S4K687</accession>
<protein>
    <submittedName>
        <fullName evidence="2">Uncharacterized protein</fullName>
    </submittedName>
</protein>
<evidence type="ECO:0000313" key="3">
    <source>
        <dbReference type="Proteomes" id="UP000309038"/>
    </source>
</evidence>
<evidence type="ECO:0000313" key="2">
    <source>
        <dbReference type="EMBL" id="THG93298.1"/>
    </source>
</evidence>